<dbReference type="EMBL" id="BJWL01000022">
    <property type="protein sequence ID" value="GFZ10654.1"/>
    <property type="molecule type" value="Genomic_DNA"/>
</dbReference>
<organism evidence="3 4">
    <name type="scientific">Actinidia rufa</name>
    <dbReference type="NCBI Taxonomy" id="165716"/>
    <lineage>
        <taxon>Eukaryota</taxon>
        <taxon>Viridiplantae</taxon>
        <taxon>Streptophyta</taxon>
        <taxon>Embryophyta</taxon>
        <taxon>Tracheophyta</taxon>
        <taxon>Spermatophyta</taxon>
        <taxon>Magnoliopsida</taxon>
        <taxon>eudicotyledons</taxon>
        <taxon>Gunneridae</taxon>
        <taxon>Pentapetalae</taxon>
        <taxon>asterids</taxon>
        <taxon>Ericales</taxon>
        <taxon>Actinidiaceae</taxon>
        <taxon>Actinidia</taxon>
    </lineage>
</organism>
<dbReference type="Pfam" id="PF14111">
    <property type="entry name" value="DUF4283"/>
    <property type="match status" value="1"/>
</dbReference>
<feature type="region of interest" description="Disordered" evidence="1">
    <location>
        <begin position="66"/>
        <end position="124"/>
    </location>
</feature>
<keyword evidence="4" id="KW-1185">Reference proteome</keyword>
<gene>
    <name evidence="3" type="ORF">Acr_22g0000520</name>
</gene>
<feature type="domain" description="DUF4283" evidence="2">
    <location>
        <begin position="200"/>
        <end position="272"/>
    </location>
</feature>
<feature type="compositionally biased region" description="Acidic residues" evidence="1">
    <location>
        <begin position="93"/>
        <end position="106"/>
    </location>
</feature>
<dbReference type="InterPro" id="IPR025558">
    <property type="entry name" value="DUF4283"/>
</dbReference>
<evidence type="ECO:0000259" key="2">
    <source>
        <dbReference type="Pfam" id="PF14111"/>
    </source>
</evidence>
<name>A0A7J0GIV3_9ERIC</name>
<evidence type="ECO:0000256" key="1">
    <source>
        <dbReference type="SAM" id="MobiDB-lite"/>
    </source>
</evidence>
<feature type="compositionally biased region" description="Polar residues" evidence="1">
    <location>
        <begin position="73"/>
        <end position="88"/>
    </location>
</feature>
<dbReference type="PANTHER" id="PTHR31286:SF180">
    <property type="entry name" value="OS10G0362600 PROTEIN"/>
    <property type="match status" value="1"/>
</dbReference>
<feature type="region of interest" description="Disordered" evidence="1">
    <location>
        <begin position="335"/>
        <end position="373"/>
    </location>
</feature>
<sequence>MGRGKNRSKKGSQVQLRKGEIDTGLAAAVARPNSSSNGGLIAKYVYEDFPEDLEIIPEIESEWEVQEIESEDASQTLGEQDSDCTSCVRQYVSEEESEGNESEDELIAASQSVGDEDSVDSQSGWHNANYKTEIEPIEHAGSVEVSERVSSPQGGKKVPYVRFFENNRRLSLGSQLDQIETGDGPILVEAEEVQDTWSPWKSCLVGYFGGRFPGKIALNQIVKGWQVPVKIHHHNSGWNMFQFENTENQMKVLENSPYIVYGKPIHMDKLTTHKERVSYARCLVEIDMAKNLPKAVMLKLTSGEIIEQPIFYENLPRFCKHCRIMGHSVEGCGVQKNKPKDKQKEADGTTKAMSTDLDQVQGKPSKFQPDNRNLIPNGLELGNRFNALDESLETEVERLLTQVTESGQTQVNRYGNNHAQHPNKVNQPREQIRGAVHSQNAIQTTSGKLETTNQQHPMFQSGISVAAQNRITSQIIRKSAAENTAHRSLKIYQSSSFSTTPPPFNQRG</sequence>
<protein>
    <recommendedName>
        <fullName evidence="2">DUF4283 domain-containing protein</fullName>
    </recommendedName>
</protein>
<evidence type="ECO:0000313" key="3">
    <source>
        <dbReference type="EMBL" id="GFZ10654.1"/>
    </source>
</evidence>
<evidence type="ECO:0000313" key="4">
    <source>
        <dbReference type="Proteomes" id="UP000585474"/>
    </source>
</evidence>
<dbReference type="PANTHER" id="PTHR31286">
    <property type="entry name" value="GLYCINE-RICH CELL WALL STRUCTURAL PROTEIN 1.8-LIKE"/>
    <property type="match status" value="1"/>
</dbReference>
<proteinExistence type="predicted"/>
<dbReference type="InterPro" id="IPR040256">
    <property type="entry name" value="At4g02000-like"/>
</dbReference>
<dbReference type="AlphaFoldDB" id="A0A7J0GIV3"/>
<dbReference type="OrthoDB" id="1939300at2759"/>
<comment type="caution">
    <text evidence="3">The sequence shown here is derived from an EMBL/GenBank/DDBJ whole genome shotgun (WGS) entry which is preliminary data.</text>
</comment>
<dbReference type="Proteomes" id="UP000585474">
    <property type="component" value="Unassembled WGS sequence"/>
</dbReference>
<reference evidence="3 4" key="1">
    <citation type="submission" date="2019-07" db="EMBL/GenBank/DDBJ databases">
        <title>De Novo Assembly of kiwifruit Actinidia rufa.</title>
        <authorList>
            <person name="Sugita-Konishi S."/>
            <person name="Sato K."/>
            <person name="Mori E."/>
            <person name="Abe Y."/>
            <person name="Kisaki G."/>
            <person name="Hamano K."/>
            <person name="Suezawa K."/>
            <person name="Otani M."/>
            <person name="Fukuda T."/>
            <person name="Manabe T."/>
            <person name="Gomi K."/>
            <person name="Tabuchi M."/>
            <person name="Akimitsu K."/>
            <person name="Kataoka I."/>
        </authorList>
    </citation>
    <scope>NUCLEOTIDE SEQUENCE [LARGE SCALE GENOMIC DNA]</scope>
    <source>
        <strain evidence="4">cv. Fuchu</strain>
    </source>
</reference>
<accession>A0A7J0GIV3</accession>
<feature type="compositionally biased region" description="Basic and acidic residues" evidence="1">
    <location>
        <begin position="338"/>
        <end position="348"/>
    </location>
</feature>